<feature type="binding site" evidence="5">
    <location>
        <begin position="271"/>
        <end position="272"/>
    </location>
    <ligand>
        <name>pyridoxal 5'-phosphate</name>
        <dbReference type="ChEBI" id="CHEBI:597326"/>
        <note>ligand shared between dimeric partners</note>
    </ligand>
</feature>
<dbReference type="NCBIfam" id="TIGR01822">
    <property type="entry name" value="2am3keto_CoA"/>
    <property type="match status" value="1"/>
</dbReference>
<dbReference type="RefSeq" id="WP_338530762.1">
    <property type="nucleotide sequence ID" value="NZ_CP030941.1"/>
</dbReference>
<dbReference type="InterPro" id="IPR015424">
    <property type="entry name" value="PyrdxlP-dep_Trfase"/>
</dbReference>
<dbReference type="PROSITE" id="PS00599">
    <property type="entry name" value="AA_TRANSFER_CLASS_2"/>
    <property type="match status" value="1"/>
</dbReference>
<keyword evidence="4 5" id="KW-0012">Acyltransferase</keyword>
<dbReference type="InterPro" id="IPR011282">
    <property type="entry name" value="2am3keto_CoA_ligase"/>
</dbReference>
<dbReference type="GO" id="GO:0008890">
    <property type="term" value="F:glycine C-acetyltransferase activity"/>
    <property type="evidence" value="ECO:0007669"/>
    <property type="project" value="UniProtKB-EC"/>
</dbReference>
<dbReference type="InterPro" id="IPR004839">
    <property type="entry name" value="Aminotransferase_I/II_large"/>
</dbReference>
<feature type="modified residue" description="N6-(pyridoxal phosphate)lysine" evidence="5">
    <location>
        <position position="241"/>
    </location>
</feature>
<comment type="similarity">
    <text evidence="1 5">Belongs to the class-II pyridoxal-phosphate-dependent aminotransferase family.</text>
</comment>
<evidence type="ECO:0000256" key="2">
    <source>
        <dbReference type="ARBA" id="ARBA00022679"/>
    </source>
</evidence>
<keyword evidence="3 5" id="KW-0663">Pyridoxal phosphate</keyword>
<dbReference type="PANTHER" id="PTHR13693:SF102">
    <property type="entry name" value="2-AMINO-3-KETOBUTYRATE COENZYME A LIGASE, MITOCHONDRIAL"/>
    <property type="match status" value="1"/>
</dbReference>
<reference evidence="7 8" key="1">
    <citation type="submission" date="2018-07" db="EMBL/GenBank/DDBJ databases">
        <title>Genome sequence of Nitratireductor thuwali#1536.</title>
        <authorList>
            <person name="Michoud G."/>
            <person name="Merlino G."/>
            <person name="Sefrji F.O."/>
            <person name="Daffonchio D."/>
        </authorList>
    </citation>
    <scope>NUCLEOTIDE SEQUENCE [LARGE SCALE GENOMIC DNA]</scope>
    <source>
        <strain evidence="8">Nit1536</strain>
    </source>
</reference>
<dbReference type="InterPro" id="IPR015422">
    <property type="entry name" value="PyrdxlP-dep_Trfase_small"/>
</dbReference>
<dbReference type="Pfam" id="PF00155">
    <property type="entry name" value="Aminotran_1_2"/>
    <property type="match status" value="1"/>
</dbReference>
<feature type="binding site" evidence="5">
    <location>
        <position position="365"/>
    </location>
    <ligand>
        <name>substrate</name>
    </ligand>
</feature>
<evidence type="ECO:0000256" key="3">
    <source>
        <dbReference type="ARBA" id="ARBA00022898"/>
    </source>
</evidence>
<dbReference type="InterPro" id="IPR001917">
    <property type="entry name" value="Aminotrans_II_pyridoxalP_BS"/>
</dbReference>
<feature type="binding site" description="in other chain" evidence="5">
    <location>
        <begin position="110"/>
        <end position="111"/>
    </location>
    <ligand>
        <name>pyridoxal 5'-phosphate</name>
        <dbReference type="ChEBI" id="CHEBI:597326"/>
        <note>ligand shared between dimeric partners</note>
    </ligand>
</feature>
<evidence type="ECO:0000313" key="7">
    <source>
        <dbReference type="EMBL" id="UUP18538.1"/>
    </source>
</evidence>
<dbReference type="HAMAP" id="MF_00985">
    <property type="entry name" value="2am3keto_CoA_ligase"/>
    <property type="match status" value="1"/>
</dbReference>
<dbReference type="EMBL" id="CP030941">
    <property type="protein sequence ID" value="UUP18538.1"/>
    <property type="molecule type" value="Genomic_DNA"/>
</dbReference>
<dbReference type="SUPFAM" id="SSF53383">
    <property type="entry name" value="PLP-dependent transferases"/>
    <property type="match status" value="1"/>
</dbReference>
<dbReference type="InterPro" id="IPR050087">
    <property type="entry name" value="AON_synthase_class-II"/>
</dbReference>
<feature type="binding site" description="in other chain" evidence="5">
    <location>
        <begin position="207"/>
        <end position="210"/>
    </location>
    <ligand>
        <name>pyridoxal 5'-phosphate</name>
        <dbReference type="ChEBI" id="CHEBI:597326"/>
        <note>ligand shared between dimeric partners</note>
    </ligand>
</feature>
<evidence type="ECO:0000256" key="5">
    <source>
        <dbReference type="HAMAP-Rule" id="MF_00985"/>
    </source>
</evidence>
<comment type="subunit">
    <text evidence="5">Homodimer.</text>
</comment>
<comment type="function">
    <text evidence="5">Catalyzes the cleavage of 2-amino-3-ketobutyrate to glycine and acetyl-CoA.</text>
</comment>
<protein>
    <recommendedName>
        <fullName evidence="5">2-amino-3-ketobutyrate coenzyme A ligase</fullName>
        <shortName evidence="5">AKB ligase</shortName>
        <ecNumber evidence="5">2.3.1.29</ecNumber>
    </recommendedName>
    <alternativeName>
        <fullName evidence="5">Glycine acetyltransferase</fullName>
    </alternativeName>
</protein>
<proteinExistence type="inferred from homology"/>
<dbReference type="GO" id="GO:0016874">
    <property type="term" value="F:ligase activity"/>
    <property type="evidence" value="ECO:0007669"/>
    <property type="project" value="UniProtKB-KW"/>
</dbReference>
<evidence type="ECO:0000256" key="1">
    <source>
        <dbReference type="ARBA" id="ARBA00008392"/>
    </source>
</evidence>
<dbReference type="PANTHER" id="PTHR13693">
    <property type="entry name" value="CLASS II AMINOTRANSFERASE/8-AMINO-7-OXONONANOATE SYNTHASE"/>
    <property type="match status" value="1"/>
</dbReference>
<gene>
    <name evidence="5 7" type="primary">kbl</name>
    <name evidence="7" type="ORF">NTH_03021</name>
</gene>
<feature type="binding site" description="in other chain" evidence="5">
    <location>
        <begin position="238"/>
        <end position="241"/>
    </location>
    <ligand>
        <name>pyridoxal 5'-phosphate</name>
        <dbReference type="ChEBI" id="CHEBI:597326"/>
        <note>ligand shared between dimeric partners</note>
    </ligand>
</feature>
<comment type="cofactor">
    <cofactor evidence="5">
        <name>pyridoxal 5'-phosphate</name>
        <dbReference type="ChEBI" id="CHEBI:597326"/>
    </cofactor>
    <text evidence="5">Binds 1 pyridoxal phosphate per subunit.</text>
</comment>
<dbReference type="Proteomes" id="UP001342418">
    <property type="component" value="Chromosome"/>
</dbReference>
<comment type="pathway">
    <text evidence="5">Amino-acid degradation; L-threonine degradation via oxydo-reductase pathway; glycine from L-threonine: step 2/2.</text>
</comment>
<comment type="catalytic activity">
    <reaction evidence="5">
        <text>glycine + acetyl-CoA = (2S)-2-amino-3-oxobutanoate + CoA</text>
        <dbReference type="Rhea" id="RHEA:20736"/>
        <dbReference type="ChEBI" id="CHEBI:57287"/>
        <dbReference type="ChEBI" id="CHEBI:57288"/>
        <dbReference type="ChEBI" id="CHEBI:57305"/>
        <dbReference type="ChEBI" id="CHEBI:78948"/>
        <dbReference type="EC" id="2.3.1.29"/>
    </reaction>
</comment>
<feature type="binding site" description="in other chain" evidence="5">
    <location>
        <position position="182"/>
    </location>
    <ligand>
        <name>pyridoxal 5'-phosphate</name>
        <dbReference type="ChEBI" id="CHEBI:597326"/>
        <note>ligand shared between dimeric partners</note>
    </ligand>
</feature>
<evidence type="ECO:0000256" key="4">
    <source>
        <dbReference type="ARBA" id="ARBA00023315"/>
    </source>
</evidence>
<feature type="domain" description="Aminotransferase class I/classII large" evidence="6">
    <location>
        <begin position="42"/>
        <end position="384"/>
    </location>
</feature>
<organism evidence="7 8">
    <name type="scientific">Nitratireductor thuwali</name>
    <dbReference type="NCBI Taxonomy" id="2267699"/>
    <lineage>
        <taxon>Bacteria</taxon>
        <taxon>Pseudomonadati</taxon>
        <taxon>Pseudomonadota</taxon>
        <taxon>Alphaproteobacteria</taxon>
        <taxon>Hyphomicrobiales</taxon>
        <taxon>Phyllobacteriaceae</taxon>
        <taxon>Nitratireductor</taxon>
    </lineage>
</organism>
<evidence type="ECO:0000259" key="6">
    <source>
        <dbReference type="Pfam" id="PF00155"/>
    </source>
</evidence>
<dbReference type="Gene3D" id="3.90.1150.10">
    <property type="entry name" value="Aspartate Aminotransferase, domain 1"/>
    <property type="match status" value="1"/>
</dbReference>
<dbReference type="InterPro" id="IPR015421">
    <property type="entry name" value="PyrdxlP-dep_Trfase_major"/>
</dbReference>
<evidence type="ECO:0000313" key="8">
    <source>
        <dbReference type="Proteomes" id="UP001342418"/>
    </source>
</evidence>
<feature type="binding site" evidence="5">
    <location>
        <position position="135"/>
    </location>
    <ligand>
        <name>substrate</name>
    </ligand>
</feature>
<dbReference type="Gene3D" id="3.40.640.10">
    <property type="entry name" value="Type I PLP-dependent aspartate aminotransferase-like (Major domain)"/>
    <property type="match status" value="1"/>
</dbReference>
<keyword evidence="7" id="KW-0436">Ligase</keyword>
<dbReference type="NCBIfam" id="NF005394">
    <property type="entry name" value="PRK06939.1"/>
    <property type="match status" value="1"/>
</dbReference>
<keyword evidence="8" id="KW-1185">Reference proteome</keyword>
<dbReference type="CDD" id="cd06454">
    <property type="entry name" value="KBL_like"/>
    <property type="match status" value="1"/>
</dbReference>
<name>A0ABY5MPI6_9HYPH</name>
<dbReference type="EC" id="2.3.1.29" evidence="5"/>
<sequence>MSDAFRSHLRTELEGLKSAGLYKTERVITSVQSAQIESGGRKVLNFCANNYLGLADNEELRAAAKKALDRYGYGMASVRFICGTQEEHKELEETISKFLGMEDTILYSSCFDANTGLFETLLGPEDAVISDALNHASIIDGVRLSKARRYRYANNDMGELEDRLKEAADARFRLIATDGVFSMDGIVANLQGICDLADKYGAMVMVDDSHAIGFVGAHGRGTPEHCGVEGRVDIVTGTLGKALGGASGGYTSARREVVEWLRQRSRPYLFSNTLAPVIAAASLKVFDIVRNGDSLRRHLYDNAARFRAGMEKLGFTLAGGGHPIIPVMLGDAALADRMASRLLDHGIYVIGFSFPVVPKGQARIRTQMSAAHSAEDIDRAVEAFAIVGRELGVIS</sequence>
<accession>A0ABY5MPI6</accession>
<keyword evidence="2 5" id="KW-0808">Transferase</keyword>